<dbReference type="InterPro" id="IPR013424">
    <property type="entry name" value="Ice-binding_C"/>
</dbReference>
<dbReference type="InterPro" id="IPR022472">
    <property type="entry name" value="VPLPA-CTERM"/>
</dbReference>
<comment type="caution">
    <text evidence="1">The sequence shown here is derived from an EMBL/GenBank/DDBJ whole genome shotgun (WGS) entry which is preliminary data.</text>
</comment>
<sequence length="291" mass="31655">METQRLRKNPSFSIVYWGSKINALNLRGEFRGSMVNTSFMPERFMVNTRPICGVGHQPCLVTLLTGMGRALNGREPNSYLTGVNMKKLLTAAAASLFAVTGAQAAVIDFDDGVVWSSVGANYQGIDWSDQNRGFLFGKANGSADQYAFVHNGDPNDTTLPDATIRSIDGSLLHFSGGEFAKRYPTQGLLFTITAYANGVETGSFTISDLWAGHFKDYSFSLIGDSFKFSSGGNLVLNQIWRAPYVWMESAVAMDDLRISSVQTYENPVPAAGLLLLTGLGALGFKRRKQSA</sequence>
<dbReference type="EMBL" id="JBHRVA010000002">
    <property type="protein sequence ID" value="MFC3302745.1"/>
    <property type="molecule type" value="Genomic_DNA"/>
</dbReference>
<dbReference type="Proteomes" id="UP001595607">
    <property type="component" value="Unassembled WGS sequence"/>
</dbReference>
<keyword evidence="2" id="KW-1185">Reference proteome</keyword>
<reference evidence="2" key="1">
    <citation type="journal article" date="2019" name="Int. J. Syst. Evol. Microbiol.">
        <title>The Global Catalogue of Microorganisms (GCM) 10K type strain sequencing project: providing services to taxonomists for standard genome sequencing and annotation.</title>
        <authorList>
            <consortium name="The Broad Institute Genomics Platform"/>
            <consortium name="The Broad Institute Genome Sequencing Center for Infectious Disease"/>
            <person name="Wu L."/>
            <person name="Ma J."/>
        </authorList>
    </citation>
    <scope>NUCLEOTIDE SEQUENCE [LARGE SCALE GENOMIC DNA]</scope>
    <source>
        <strain evidence="2">KCTC 22245</strain>
    </source>
</reference>
<accession>A0ABV7MDB8</accession>
<evidence type="ECO:0000313" key="1">
    <source>
        <dbReference type="EMBL" id="MFC3302745.1"/>
    </source>
</evidence>
<protein>
    <submittedName>
        <fullName evidence="1">VPLPA-CTERM sorting domain-containing protein</fullName>
    </submittedName>
</protein>
<dbReference type="RefSeq" id="WP_189571446.1">
    <property type="nucleotide sequence ID" value="NZ_BMXU01000001.1"/>
</dbReference>
<name>A0ABV7MDB8_9PROT</name>
<proteinExistence type="predicted"/>
<dbReference type="NCBIfam" id="TIGR03370">
    <property type="entry name" value="VPLPA-CTERM"/>
    <property type="match status" value="1"/>
</dbReference>
<gene>
    <name evidence="1" type="ORF">ACFONP_08370</name>
</gene>
<evidence type="ECO:0000313" key="2">
    <source>
        <dbReference type="Proteomes" id="UP001595607"/>
    </source>
</evidence>
<organism evidence="1 2">
    <name type="scientific">Parvularcula lutaonensis</name>
    <dbReference type="NCBI Taxonomy" id="491923"/>
    <lineage>
        <taxon>Bacteria</taxon>
        <taxon>Pseudomonadati</taxon>
        <taxon>Pseudomonadota</taxon>
        <taxon>Alphaproteobacteria</taxon>
        <taxon>Parvularculales</taxon>
        <taxon>Parvularculaceae</taxon>
        <taxon>Parvularcula</taxon>
    </lineage>
</organism>
<dbReference type="NCBIfam" id="TIGR02595">
    <property type="entry name" value="PEP_CTERM"/>
    <property type="match status" value="1"/>
</dbReference>